<evidence type="ECO:0000259" key="4">
    <source>
        <dbReference type="Pfam" id="PF09375"/>
    </source>
</evidence>
<dbReference type="InterPro" id="IPR050894">
    <property type="entry name" value="EfeM/EfeO_iron_uptake"/>
</dbReference>
<dbReference type="AlphaFoldDB" id="A0A1I6U3G7"/>
<protein>
    <submittedName>
        <fullName evidence="5">Iron uptake system component EfeO</fullName>
    </submittedName>
</protein>
<dbReference type="PROSITE" id="PS51257">
    <property type="entry name" value="PROKAR_LIPOPROTEIN"/>
    <property type="match status" value="1"/>
</dbReference>
<dbReference type="InterPro" id="IPR018976">
    <property type="entry name" value="Imelysin-like"/>
</dbReference>
<organism evidence="5 6">
    <name type="scientific">Saccharopolyspora flava</name>
    <dbReference type="NCBI Taxonomy" id="95161"/>
    <lineage>
        <taxon>Bacteria</taxon>
        <taxon>Bacillati</taxon>
        <taxon>Actinomycetota</taxon>
        <taxon>Actinomycetes</taxon>
        <taxon>Pseudonocardiales</taxon>
        <taxon>Pseudonocardiaceae</taxon>
        <taxon>Saccharopolyspora</taxon>
    </lineage>
</organism>
<accession>A0A1I6U3G7</accession>
<keyword evidence="3" id="KW-0732">Signal</keyword>
<dbReference type="CDD" id="cd14656">
    <property type="entry name" value="Imelysin-like_EfeO"/>
    <property type="match status" value="1"/>
</dbReference>
<comment type="similarity">
    <text evidence="2">Belongs to the EfeM/EfeO family.</text>
</comment>
<dbReference type="InterPro" id="IPR038352">
    <property type="entry name" value="Imelysin_sf"/>
</dbReference>
<dbReference type="Pfam" id="PF09375">
    <property type="entry name" value="Peptidase_M75"/>
    <property type="match status" value="1"/>
</dbReference>
<dbReference type="PANTHER" id="PTHR39192">
    <property type="entry name" value="IRON UPTAKE SYSTEM COMPONENT EFEO"/>
    <property type="match status" value="1"/>
</dbReference>
<name>A0A1I6U3G7_9PSEU</name>
<gene>
    <name evidence="5" type="ORF">SAMN05660874_04518</name>
</gene>
<sequence>MREGMRVAACAAVAGTLASCQALPDPAPVPAVAVSRTHCGEGWTAPHPGAQVFHLRNTGNLAATARLVDPRTGVVFGEVDQLGPGAERDLSVVLGGGRYAFRCLPEAHDPVTGPTVQVAGPVVRMPSALPVSENDLLEPLRRYREYVRGGLDGLVTDTERLRSAVRAGSPQARDWWLTAHLDYERLGAAYGAFGDFDEAINGEDTGFHRLERGLWSGADPRELGPVADRLAEDVAALRADFEQQRIDPLDLGLRAHEILENTLQFELTGRNDQGSGSTLATARANLDGTYAVLDVLRPLLVGRYPELPATDAALQRVRDELDRHRGTPLDALPRRDRQRLNGFVGEALERLAPIAALCEPRRTP</sequence>
<evidence type="ECO:0000256" key="3">
    <source>
        <dbReference type="ARBA" id="ARBA00022729"/>
    </source>
</evidence>
<evidence type="ECO:0000256" key="2">
    <source>
        <dbReference type="ARBA" id="ARBA00005989"/>
    </source>
</evidence>
<dbReference type="GO" id="GO:0030313">
    <property type="term" value="C:cell envelope"/>
    <property type="evidence" value="ECO:0007669"/>
    <property type="project" value="UniProtKB-SubCell"/>
</dbReference>
<dbReference type="STRING" id="95161.SAMN05660874_04518"/>
<dbReference type="InterPro" id="IPR034981">
    <property type="entry name" value="Imelysin-like_EfeO/Algp7"/>
</dbReference>
<comment type="subcellular location">
    <subcellularLocation>
        <location evidence="1">Cell envelope</location>
    </subcellularLocation>
</comment>
<dbReference type="EMBL" id="FOZX01000009">
    <property type="protein sequence ID" value="SFS95817.1"/>
    <property type="molecule type" value="Genomic_DNA"/>
</dbReference>
<feature type="domain" description="Imelysin-like" evidence="4">
    <location>
        <begin position="140"/>
        <end position="330"/>
    </location>
</feature>
<evidence type="ECO:0000313" key="6">
    <source>
        <dbReference type="Proteomes" id="UP000198852"/>
    </source>
</evidence>
<proteinExistence type="inferred from homology"/>
<dbReference type="Gene3D" id="1.20.1420.20">
    <property type="entry name" value="M75 peptidase, HXXE motif"/>
    <property type="match status" value="1"/>
</dbReference>
<evidence type="ECO:0000313" key="5">
    <source>
        <dbReference type="EMBL" id="SFS95817.1"/>
    </source>
</evidence>
<evidence type="ECO:0000256" key="1">
    <source>
        <dbReference type="ARBA" id="ARBA00004196"/>
    </source>
</evidence>
<keyword evidence="6" id="KW-1185">Reference proteome</keyword>
<dbReference type="Proteomes" id="UP000198852">
    <property type="component" value="Unassembled WGS sequence"/>
</dbReference>
<reference evidence="6" key="1">
    <citation type="submission" date="2016-10" db="EMBL/GenBank/DDBJ databases">
        <authorList>
            <person name="Varghese N."/>
            <person name="Submissions S."/>
        </authorList>
    </citation>
    <scope>NUCLEOTIDE SEQUENCE [LARGE SCALE GENOMIC DNA]</scope>
    <source>
        <strain evidence="6">DSM 44771</strain>
    </source>
</reference>
<dbReference type="PANTHER" id="PTHR39192:SF1">
    <property type="entry name" value="IRON UPTAKE SYSTEM COMPONENT EFEO"/>
    <property type="match status" value="1"/>
</dbReference>